<feature type="active site" description="Nucleophile" evidence="2">
    <location>
        <position position="56"/>
    </location>
</feature>
<dbReference type="EMBL" id="CP017708">
    <property type="protein sequence ID" value="AOY82802.1"/>
    <property type="molecule type" value="Genomic_DNA"/>
</dbReference>
<feature type="active site" description="Proton acceptor" evidence="2">
    <location>
        <position position="195"/>
    </location>
</feature>
<reference evidence="5" key="1">
    <citation type="submission" date="2016-10" db="EMBL/GenBank/DDBJ databases">
        <title>Comparative genomics uncovers the prolific and rare metabolic potential of the cyanobacterial genus Moorea.</title>
        <authorList>
            <person name="Leao T."/>
            <person name="Castelao G."/>
            <person name="Korobeynikov A."/>
            <person name="Monroe E.A."/>
            <person name="Podell S."/>
            <person name="Glukhov E."/>
            <person name="Allen E."/>
            <person name="Gerwick W.H."/>
            <person name="Gerwick L."/>
        </authorList>
    </citation>
    <scope>NUCLEOTIDE SEQUENCE [LARGE SCALE GENOMIC DNA]</scope>
    <source>
        <strain evidence="5">JHB</strain>
    </source>
</reference>
<dbReference type="Gene3D" id="3.40.1090.10">
    <property type="entry name" value="Cytosolic phospholipase A2 catalytic domain"/>
    <property type="match status" value="1"/>
</dbReference>
<name>A0A1D9G592_MOOP1</name>
<dbReference type="InterPro" id="IPR047156">
    <property type="entry name" value="Teg/CotR/CapV-like"/>
</dbReference>
<dbReference type="Proteomes" id="UP000176944">
    <property type="component" value="Chromosome"/>
</dbReference>
<accession>A0A1D9G592</accession>
<evidence type="ECO:0000256" key="2">
    <source>
        <dbReference type="PROSITE-ProRule" id="PRU01161"/>
    </source>
</evidence>
<feature type="short sequence motif" description="DGA/G" evidence="2">
    <location>
        <begin position="195"/>
        <end position="197"/>
    </location>
</feature>
<dbReference type="PANTHER" id="PTHR24138:SF10">
    <property type="entry name" value="PHOSPHOLIPASE A2"/>
    <property type="match status" value="1"/>
</dbReference>
<dbReference type="InterPro" id="IPR016035">
    <property type="entry name" value="Acyl_Trfase/lysoPLipase"/>
</dbReference>
<keyword evidence="2" id="KW-0378">Hydrolase</keyword>
<dbReference type="NCBIfam" id="NF041079">
    <property type="entry name" value="CBASS_lipase"/>
    <property type="match status" value="1"/>
</dbReference>
<keyword evidence="2" id="KW-0442">Lipid degradation</keyword>
<dbReference type="SUPFAM" id="SSF52151">
    <property type="entry name" value="FabD/lysophospholipase-like"/>
    <property type="match status" value="1"/>
</dbReference>
<evidence type="ECO:0000256" key="1">
    <source>
        <dbReference type="ARBA" id="ARBA00023098"/>
    </source>
</evidence>
<organism evidence="4 5">
    <name type="scientific">Moorena producens (strain JHB)</name>
    <dbReference type="NCBI Taxonomy" id="1454205"/>
    <lineage>
        <taxon>Bacteria</taxon>
        <taxon>Bacillati</taxon>
        <taxon>Cyanobacteriota</taxon>
        <taxon>Cyanophyceae</taxon>
        <taxon>Coleofasciculales</taxon>
        <taxon>Coleofasciculaceae</taxon>
        <taxon>Moorena</taxon>
    </lineage>
</organism>
<dbReference type="PROSITE" id="PS51635">
    <property type="entry name" value="PNPLA"/>
    <property type="match status" value="1"/>
</dbReference>
<gene>
    <name evidence="4" type="ORF">BJP36_25725</name>
</gene>
<dbReference type="GO" id="GO:0016787">
    <property type="term" value="F:hydrolase activity"/>
    <property type="evidence" value="ECO:0007669"/>
    <property type="project" value="UniProtKB-UniRule"/>
</dbReference>
<dbReference type="GO" id="GO:0016042">
    <property type="term" value="P:lipid catabolic process"/>
    <property type="evidence" value="ECO:0007669"/>
    <property type="project" value="UniProtKB-UniRule"/>
</dbReference>
<evidence type="ECO:0000313" key="4">
    <source>
        <dbReference type="EMBL" id="AOY82802.1"/>
    </source>
</evidence>
<keyword evidence="1 2" id="KW-0443">Lipid metabolism</keyword>
<dbReference type="PANTHER" id="PTHR24138">
    <property type="entry name" value="INTRACELLLAR PHOSPHOLIPASE A FAMILY"/>
    <property type="match status" value="1"/>
</dbReference>
<evidence type="ECO:0000259" key="3">
    <source>
        <dbReference type="PROSITE" id="PS51635"/>
    </source>
</evidence>
<feature type="short sequence motif" description="GXGXXG" evidence="2">
    <location>
        <begin position="22"/>
        <end position="27"/>
    </location>
</feature>
<feature type="short sequence motif" description="GXSXG" evidence="2">
    <location>
        <begin position="54"/>
        <end position="58"/>
    </location>
</feature>
<feature type="domain" description="PNPLA" evidence="3">
    <location>
        <begin position="18"/>
        <end position="208"/>
    </location>
</feature>
<sequence length="339" mass="37627">MMVQIDECLNSPNKLRILSIDGGGILGTFPAAFLAGLEKQLDQPIGDYFDLISGTSTGGIIAIALGMGLSATDILRMYKEDGPNIFGQSGNFFQNFLANKARLLRWFYRQKYRSKKLNYTLDRLFGDKKLGDAKHRLVIPAWNPVSQSVYIFKTPHHLRFRTDYKSPIIDVALATSAAPTYFQQHITEESVGLIDGGIWANNPIAVAVTEAIGVLKWPADQIYVLSLGCLDEAYTLPKAAGLGLIATKLVSLFMNGQSHGAMGIAKLLTGDEHERNAIFRVNHRVSTGIYTMDGVSQIENLEGLGFSYARERFPSLRSVFFEFTAEPFEPLYKITEEML</sequence>
<dbReference type="InterPro" id="IPR002641">
    <property type="entry name" value="PNPLA_dom"/>
</dbReference>
<dbReference type="Pfam" id="PF01734">
    <property type="entry name" value="Patatin"/>
    <property type="match status" value="1"/>
</dbReference>
<proteinExistence type="predicted"/>
<dbReference type="CDD" id="cd07199">
    <property type="entry name" value="Pat17_PNPLA8_PNPLA9_like"/>
    <property type="match status" value="1"/>
</dbReference>
<protein>
    <submittedName>
        <fullName evidence="4">CBASS cGAMP-activated phospholipase</fullName>
    </submittedName>
</protein>
<dbReference type="AlphaFoldDB" id="A0A1D9G592"/>
<evidence type="ECO:0000313" key="5">
    <source>
        <dbReference type="Proteomes" id="UP000176944"/>
    </source>
</evidence>